<dbReference type="EMBL" id="CP095045">
    <property type="protein sequence ID" value="UOQ55844.1"/>
    <property type="molecule type" value="Genomic_DNA"/>
</dbReference>
<dbReference type="PROSITE" id="PS51257">
    <property type="entry name" value="PROKAR_LIPOPROTEIN"/>
    <property type="match status" value="1"/>
</dbReference>
<accession>A0ABY4FIS8</accession>
<keyword evidence="3" id="KW-1185">Reference proteome</keyword>
<protein>
    <submittedName>
        <fullName evidence="2">Uncharacterized protein</fullName>
    </submittedName>
</protein>
<sequence length="226" mass="22873">MRSTTPRRETAAAVLATTAAIVAAAFGLVGCAPEPEPEPEPLSVTEAGSVYLEAVCPVNDAWDAADLQIDLLRIELARGGDDASGFADAMVAVSRASGAAARELDAAEQSWPDAASEEIAAVRKTLAQDRRQAARVAKLPADEAVAYAWQGGDAIGETALAARRALGLPDDGEAACAQWRAAASESGKSESEASESEASGSAAAPSAEPGTEDSDAAASESEEDGS</sequence>
<reference evidence="2 3" key="1">
    <citation type="submission" date="2022-04" db="EMBL/GenBank/DDBJ databases">
        <title>Leucobacter sp. isolated from rhizosphere of garlic.</title>
        <authorList>
            <person name="Won M."/>
            <person name="Lee C.-M."/>
            <person name="Woen H.-Y."/>
            <person name="Kwon S.-W."/>
        </authorList>
    </citation>
    <scope>NUCLEOTIDE SEQUENCE [LARGE SCALE GENOMIC DNA]</scope>
    <source>
        <strain evidence="2 3">H21R-40</strain>
    </source>
</reference>
<feature type="compositionally biased region" description="Low complexity" evidence="1">
    <location>
        <begin position="196"/>
        <end position="209"/>
    </location>
</feature>
<evidence type="ECO:0000313" key="3">
    <source>
        <dbReference type="Proteomes" id="UP000831786"/>
    </source>
</evidence>
<dbReference type="RefSeq" id="WP_244725888.1">
    <property type="nucleotide sequence ID" value="NZ_CP095045.1"/>
</dbReference>
<proteinExistence type="predicted"/>
<evidence type="ECO:0000256" key="1">
    <source>
        <dbReference type="SAM" id="MobiDB-lite"/>
    </source>
</evidence>
<feature type="region of interest" description="Disordered" evidence="1">
    <location>
        <begin position="177"/>
        <end position="226"/>
    </location>
</feature>
<dbReference type="Proteomes" id="UP000831786">
    <property type="component" value="Chromosome"/>
</dbReference>
<gene>
    <name evidence="2" type="ORF">MUN78_08965</name>
</gene>
<evidence type="ECO:0000313" key="2">
    <source>
        <dbReference type="EMBL" id="UOQ55844.1"/>
    </source>
</evidence>
<feature type="compositionally biased region" description="Acidic residues" evidence="1">
    <location>
        <begin position="210"/>
        <end position="226"/>
    </location>
</feature>
<name>A0ABY4FIS8_9MICO</name>
<organism evidence="2 3">
    <name type="scientific">Leucobacter allii</name>
    <dbReference type="NCBI Taxonomy" id="2932247"/>
    <lineage>
        <taxon>Bacteria</taxon>
        <taxon>Bacillati</taxon>
        <taxon>Actinomycetota</taxon>
        <taxon>Actinomycetes</taxon>
        <taxon>Micrococcales</taxon>
        <taxon>Microbacteriaceae</taxon>
        <taxon>Leucobacter</taxon>
    </lineage>
</organism>